<dbReference type="AlphaFoldDB" id="A0A8J7M389"/>
<sequence>MIDLLDLRFYDLNNDNLVLRGGNIADLLIEHPFFRNYQWSTDVAPDPQELKGLVTTLWEKVRAANTGHRNWITERNQAREDLITGLTLIGTYIQMVAVRKKDLSILENTGFRLKSRAATRVVVAQPEYPPVIKSIKRGGKPGSAVIRVKAHPGKVSYVLSMCKGDPVDESSYNVVVQFVTSTKELQDLELATKLTFRLQYDVDGNRSDWSAPVSYIVT</sequence>
<proteinExistence type="predicted"/>
<comment type="caution">
    <text evidence="1">The sequence shown here is derived from an EMBL/GenBank/DDBJ whole genome shotgun (WGS) entry which is preliminary data.</text>
</comment>
<gene>
    <name evidence="1" type="ORF">JFN93_22990</name>
</gene>
<evidence type="ECO:0000313" key="2">
    <source>
        <dbReference type="Proteomes" id="UP000636888"/>
    </source>
</evidence>
<dbReference type="Proteomes" id="UP000636888">
    <property type="component" value="Unassembled WGS sequence"/>
</dbReference>
<evidence type="ECO:0000313" key="1">
    <source>
        <dbReference type="EMBL" id="MBJ6727591.1"/>
    </source>
</evidence>
<dbReference type="EMBL" id="JAEMHM010000026">
    <property type="protein sequence ID" value="MBJ6727591.1"/>
    <property type="molecule type" value="Genomic_DNA"/>
</dbReference>
<keyword evidence="2" id="KW-1185">Reference proteome</keyword>
<reference evidence="1" key="1">
    <citation type="submission" date="2020-12" db="EMBL/GenBank/DDBJ databases">
        <title>Geomonas sp. Red875, isolated from river sediment.</title>
        <authorList>
            <person name="Xu Z."/>
            <person name="Zhang Z."/>
            <person name="Masuda Y."/>
            <person name="Itoh H."/>
            <person name="Senoo K."/>
        </authorList>
    </citation>
    <scope>NUCLEOTIDE SEQUENCE</scope>
    <source>
        <strain evidence="1">Red875</strain>
    </source>
</reference>
<protein>
    <submittedName>
        <fullName evidence="1">Uncharacterized protein</fullName>
    </submittedName>
</protein>
<name>A0A8J7M389_9BACT</name>
<accession>A0A8J7M389</accession>
<dbReference type="RefSeq" id="WP_199386734.1">
    <property type="nucleotide sequence ID" value="NZ_JAEMHM010000026.1"/>
</dbReference>
<organism evidence="1 2">
    <name type="scientific">Geomesophilobacter sediminis</name>
    <dbReference type="NCBI Taxonomy" id="2798584"/>
    <lineage>
        <taxon>Bacteria</taxon>
        <taxon>Pseudomonadati</taxon>
        <taxon>Thermodesulfobacteriota</taxon>
        <taxon>Desulfuromonadia</taxon>
        <taxon>Geobacterales</taxon>
        <taxon>Geobacteraceae</taxon>
        <taxon>Geomesophilobacter</taxon>
    </lineage>
</organism>